<feature type="compositionally biased region" description="Acidic residues" evidence="8">
    <location>
        <begin position="289"/>
        <end position="298"/>
    </location>
</feature>
<comment type="subcellular location">
    <subcellularLocation>
        <location evidence="3">Cytoplasm</location>
    </subcellularLocation>
    <subcellularLocation>
        <location evidence="2">Nucleus</location>
    </subcellularLocation>
</comment>
<evidence type="ECO:0000313" key="11">
    <source>
        <dbReference type="Proteomes" id="UP000294003"/>
    </source>
</evidence>
<dbReference type="InterPro" id="IPR039024">
    <property type="entry name" value="RTC4"/>
</dbReference>
<feature type="compositionally biased region" description="Polar residues" evidence="8">
    <location>
        <begin position="85"/>
        <end position="101"/>
    </location>
</feature>
<dbReference type="Proteomes" id="UP000294003">
    <property type="component" value="Unassembled WGS sequence"/>
</dbReference>
<dbReference type="PANTHER" id="PTHR41391:SF1">
    <property type="entry name" value="RESTRICTION OF TELOMERE CAPPING PROTEIN 4"/>
    <property type="match status" value="1"/>
</dbReference>
<reference evidence="10 11" key="1">
    <citation type="submission" date="2018-06" db="EMBL/GenBank/DDBJ databases">
        <title>Complete Genomes of Monosporascus.</title>
        <authorList>
            <person name="Robinson A.J."/>
            <person name="Natvig D.O."/>
        </authorList>
    </citation>
    <scope>NUCLEOTIDE SEQUENCE [LARGE SCALE GENOMIC DNA]</scope>
    <source>
        <strain evidence="10 11">CBS 609.92</strain>
    </source>
</reference>
<evidence type="ECO:0000256" key="7">
    <source>
        <dbReference type="ARBA" id="ARBA00023242"/>
    </source>
</evidence>
<keyword evidence="7" id="KW-0539">Nucleus</keyword>
<gene>
    <name evidence="10" type="ORF">DL762_006993</name>
</gene>
<accession>A0ABY0H1I6</accession>
<evidence type="ECO:0000256" key="5">
    <source>
        <dbReference type="ARBA" id="ARBA00015162"/>
    </source>
</evidence>
<dbReference type="Pfam" id="PF14474">
    <property type="entry name" value="RTC4"/>
    <property type="match status" value="1"/>
</dbReference>
<organism evidence="10 11">
    <name type="scientific">Monosporascus cannonballus</name>
    <dbReference type="NCBI Taxonomy" id="155416"/>
    <lineage>
        <taxon>Eukaryota</taxon>
        <taxon>Fungi</taxon>
        <taxon>Dikarya</taxon>
        <taxon>Ascomycota</taxon>
        <taxon>Pezizomycotina</taxon>
        <taxon>Sordariomycetes</taxon>
        <taxon>Xylariomycetidae</taxon>
        <taxon>Xylariales</taxon>
        <taxon>Xylariales incertae sedis</taxon>
        <taxon>Monosporascus</taxon>
    </lineage>
</organism>
<keyword evidence="11" id="KW-1185">Reference proteome</keyword>
<protein>
    <recommendedName>
        <fullName evidence="5">Restriction of telomere capping protein 4</fullName>
    </recommendedName>
</protein>
<feature type="compositionally biased region" description="Basic residues" evidence="8">
    <location>
        <begin position="123"/>
        <end position="141"/>
    </location>
</feature>
<feature type="compositionally biased region" description="Polar residues" evidence="8">
    <location>
        <begin position="188"/>
        <end position="205"/>
    </location>
</feature>
<comment type="function">
    <text evidence="1">May be involved in a process influencing telomere capping.</text>
</comment>
<evidence type="ECO:0000256" key="6">
    <source>
        <dbReference type="ARBA" id="ARBA00022490"/>
    </source>
</evidence>
<dbReference type="SMART" id="SM01312">
    <property type="entry name" value="RTC4"/>
    <property type="match status" value="1"/>
</dbReference>
<dbReference type="InterPro" id="IPR028094">
    <property type="entry name" value="RTC4_C"/>
</dbReference>
<evidence type="ECO:0000256" key="8">
    <source>
        <dbReference type="SAM" id="MobiDB-lite"/>
    </source>
</evidence>
<feature type="region of interest" description="Disordered" evidence="8">
    <location>
        <begin position="1"/>
        <end position="298"/>
    </location>
</feature>
<feature type="compositionally biased region" description="Polar residues" evidence="8">
    <location>
        <begin position="56"/>
        <end position="75"/>
    </location>
</feature>
<evidence type="ECO:0000313" key="10">
    <source>
        <dbReference type="EMBL" id="RYO81676.1"/>
    </source>
</evidence>
<sequence length="532" mass="58668">MDGDTRLEEDDDFINAPPESSDDEEISLPAAGPSQGLLSDSDDEPPRGDIRPTQFGKENQPPSSQASNTRKSTWGINKASEKSSIRATSSQLEGPSRSNGSKRSREEGAPESSSHLVDNYGFSKRHDKKPKIRAPGRHSAKIHGYGKSSQKYPQKSPPGSSTPQRDATPIRGIKLYDASESPERKPTPSKSTLRIPSSIDSSPNGTPRKPNIRLRNITSDDSPQKGGIKLFDSDGPGLGFEATSPDRQTARPGRSTRSRARAETNVLESSPGDSPDGFSQKPVFKLPDDTDELDSPIDDDGEVIVGSEPGWDNSNEDDAILLAAQRPKEARCPMCHEPVDPELLEKHSDRGRMNIRKQAAFCRLHKRRAALDSGTEKGYPKIDWSTIESRFASHERFLREILEGSRPSHYASILRDKVESGKDRTLLKTKDSVTPGYYGPKGLHVMTEYIMRRFSPVLRKRAVEDRLISARSYTAYVQGVLVPELAARLVMEDMDVGEGEARDILRDSIEVGELLHEEAGDVIADMSEDENT</sequence>
<evidence type="ECO:0000256" key="4">
    <source>
        <dbReference type="ARBA" id="ARBA00009461"/>
    </source>
</evidence>
<evidence type="ECO:0000259" key="9">
    <source>
        <dbReference type="SMART" id="SM01312"/>
    </source>
</evidence>
<evidence type="ECO:0000256" key="1">
    <source>
        <dbReference type="ARBA" id="ARBA00002738"/>
    </source>
</evidence>
<comment type="similarity">
    <text evidence="4">Belongs to the RTC4 family.</text>
</comment>
<dbReference type="PANTHER" id="PTHR41391">
    <property type="entry name" value="RESTRICTION OF TELOMERE CAPPING PROTEIN 4"/>
    <property type="match status" value="1"/>
</dbReference>
<evidence type="ECO:0000256" key="3">
    <source>
        <dbReference type="ARBA" id="ARBA00004496"/>
    </source>
</evidence>
<keyword evidence="6" id="KW-0963">Cytoplasm</keyword>
<name>A0ABY0H1I6_9PEZI</name>
<evidence type="ECO:0000256" key="2">
    <source>
        <dbReference type="ARBA" id="ARBA00004123"/>
    </source>
</evidence>
<feature type="domain" description="Restriction of telomere capping protein 4 C-terminal" evidence="9">
    <location>
        <begin position="401"/>
        <end position="518"/>
    </location>
</feature>
<proteinExistence type="inferred from homology"/>
<comment type="caution">
    <text evidence="10">The sequence shown here is derived from an EMBL/GenBank/DDBJ whole genome shotgun (WGS) entry which is preliminary data.</text>
</comment>
<dbReference type="EMBL" id="QJNS01000244">
    <property type="protein sequence ID" value="RYO81676.1"/>
    <property type="molecule type" value="Genomic_DNA"/>
</dbReference>
<feature type="compositionally biased region" description="Polar residues" evidence="8">
    <location>
        <begin position="147"/>
        <end position="165"/>
    </location>
</feature>